<sequence>MTMLVIAAALLIDVGLGEPPNRFHPVAWMGSAITWAKRFAPPRGNARQFLFGMLIVVLGATASAATGWAIQRLTASLATSALGWTAMLLLQAAALKCCFGIRSLAHAASLVGNNLDADRLPAARQQLAYHLVSRDVTQLTASEVSAATIESVAENTSDSVVGPLFFFLIGGLPAALAYRYVNTCDAMLGYRTPQLEWLGKFAARTDDVLNFIPARITAALMLLAHLPSQRATSQAWRTWRRDAQRTPSPNGGHPMSVAAGGLGVCLEKPGHYCLGGELRPPAAADIRAMIGLFHRTIVLTVLLAITASWLLEVWIARGTR</sequence>
<dbReference type="UniPathway" id="UPA00148"/>
<evidence type="ECO:0000256" key="2">
    <source>
        <dbReference type="ARBA" id="ARBA00004953"/>
    </source>
</evidence>
<dbReference type="KEGG" id="rul:UC8_01640"/>
<dbReference type="InterPro" id="IPR004485">
    <property type="entry name" value="Cobalamin_biosynth_CobD/CbiB"/>
</dbReference>
<comment type="caution">
    <text evidence="9">Lacks conserved residue(s) required for the propagation of feature annotation.</text>
</comment>
<proteinExistence type="inferred from homology"/>
<evidence type="ECO:0000256" key="4">
    <source>
        <dbReference type="ARBA" id="ARBA00022475"/>
    </source>
</evidence>
<evidence type="ECO:0000256" key="3">
    <source>
        <dbReference type="ARBA" id="ARBA00006263"/>
    </source>
</evidence>
<dbReference type="Proteomes" id="UP000325286">
    <property type="component" value="Chromosome"/>
</dbReference>
<feature type="transmembrane region" description="Helical" evidence="9">
    <location>
        <begin position="160"/>
        <end position="181"/>
    </location>
</feature>
<comment type="function">
    <text evidence="9">Converts cobyric acid to cobinamide by the addition of aminopropanol on the F carboxylic group.</text>
</comment>
<comment type="pathway">
    <text evidence="2 9">Cofactor biosynthesis; adenosylcobalamin biosynthesis.</text>
</comment>
<keyword evidence="7 9" id="KW-1133">Transmembrane helix</keyword>
<dbReference type="GO" id="GO:0009236">
    <property type="term" value="P:cobalamin biosynthetic process"/>
    <property type="evidence" value="ECO:0007669"/>
    <property type="project" value="UniProtKB-UniRule"/>
</dbReference>
<dbReference type="PANTHER" id="PTHR34308">
    <property type="entry name" value="COBALAMIN BIOSYNTHESIS PROTEIN CBIB"/>
    <property type="match status" value="1"/>
</dbReference>
<evidence type="ECO:0000313" key="11">
    <source>
        <dbReference type="Proteomes" id="UP000325286"/>
    </source>
</evidence>
<reference evidence="10 11" key="1">
    <citation type="submission" date="2019-08" db="EMBL/GenBank/DDBJ databases">
        <title>Deep-cultivation of Planctomycetes and their phenomic and genomic characterization uncovers novel biology.</title>
        <authorList>
            <person name="Wiegand S."/>
            <person name="Jogler M."/>
            <person name="Boedeker C."/>
            <person name="Pinto D."/>
            <person name="Vollmers J."/>
            <person name="Rivas-Marin E."/>
            <person name="Kohn T."/>
            <person name="Peeters S.H."/>
            <person name="Heuer A."/>
            <person name="Rast P."/>
            <person name="Oberbeckmann S."/>
            <person name="Bunk B."/>
            <person name="Jeske O."/>
            <person name="Meyerdierks A."/>
            <person name="Storesund J.E."/>
            <person name="Kallscheuer N."/>
            <person name="Luecker S."/>
            <person name="Lage O.M."/>
            <person name="Pohl T."/>
            <person name="Merkel B.J."/>
            <person name="Hornburger P."/>
            <person name="Mueller R.-W."/>
            <person name="Bruemmer F."/>
            <person name="Labrenz M."/>
            <person name="Spormann A.M."/>
            <person name="Op den Camp H."/>
            <person name="Overmann J."/>
            <person name="Amann R."/>
            <person name="Jetten M.S.M."/>
            <person name="Mascher T."/>
            <person name="Medema M.H."/>
            <person name="Devos D.P."/>
            <person name="Kaster A.-K."/>
            <person name="Ovreas L."/>
            <person name="Rohde M."/>
            <person name="Galperin M.Y."/>
            <person name="Jogler C."/>
        </authorList>
    </citation>
    <scope>NUCLEOTIDE SEQUENCE [LARGE SCALE GENOMIC DNA]</scope>
    <source>
        <strain evidence="10 11">UC8</strain>
    </source>
</reference>
<evidence type="ECO:0000256" key="8">
    <source>
        <dbReference type="ARBA" id="ARBA00023136"/>
    </source>
</evidence>
<name>A0A5B9QKY4_9BACT</name>
<evidence type="ECO:0000256" key="5">
    <source>
        <dbReference type="ARBA" id="ARBA00022573"/>
    </source>
</evidence>
<dbReference type="AlphaFoldDB" id="A0A5B9QKY4"/>
<dbReference type="GO" id="GO:0015420">
    <property type="term" value="F:ABC-type vitamin B12 transporter activity"/>
    <property type="evidence" value="ECO:0007669"/>
    <property type="project" value="UniProtKB-UniRule"/>
</dbReference>
<dbReference type="GO" id="GO:0048472">
    <property type="term" value="F:threonine-phosphate decarboxylase activity"/>
    <property type="evidence" value="ECO:0007669"/>
    <property type="project" value="InterPro"/>
</dbReference>
<evidence type="ECO:0000256" key="1">
    <source>
        <dbReference type="ARBA" id="ARBA00004651"/>
    </source>
</evidence>
<organism evidence="10 11">
    <name type="scientific">Roseimaritima ulvae</name>
    <dbReference type="NCBI Taxonomy" id="980254"/>
    <lineage>
        <taxon>Bacteria</taxon>
        <taxon>Pseudomonadati</taxon>
        <taxon>Planctomycetota</taxon>
        <taxon>Planctomycetia</taxon>
        <taxon>Pirellulales</taxon>
        <taxon>Pirellulaceae</taxon>
        <taxon>Roseimaritima</taxon>
    </lineage>
</organism>
<feature type="transmembrane region" description="Helical" evidence="9">
    <location>
        <begin position="297"/>
        <end position="316"/>
    </location>
</feature>
<dbReference type="PANTHER" id="PTHR34308:SF1">
    <property type="entry name" value="COBALAMIN BIOSYNTHESIS PROTEIN CBIB"/>
    <property type="match status" value="1"/>
</dbReference>
<dbReference type="NCBIfam" id="TIGR00380">
    <property type="entry name" value="cobal_cbiB"/>
    <property type="match status" value="1"/>
</dbReference>
<feature type="transmembrane region" description="Helical" evidence="9">
    <location>
        <begin position="49"/>
        <end position="70"/>
    </location>
</feature>
<keyword evidence="8 9" id="KW-0472">Membrane</keyword>
<keyword evidence="5 9" id="KW-0169">Cobalamin biosynthesis</keyword>
<gene>
    <name evidence="9" type="primary">cobD</name>
    <name evidence="10" type="ORF">UC8_01640</name>
</gene>
<protein>
    <recommendedName>
        <fullName evidence="9">Cobalamin biosynthesis protein CobD</fullName>
    </recommendedName>
</protein>
<comment type="similarity">
    <text evidence="3 9">Belongs to the CobD/CbiB family.</text>
</comment>
<keyword evidence="4 9" id="KW-1003">Cell membrane</keyword>
<evidence type="ECO:0000256" key="6">
    <source>
        <dbReference type="ARBA" id="ARBA00022692"/>
    </source>
</evidence>
<keyword evidence="6 9" id="KW-0812">Transmembrane</keyword>
<keyword evidence="11" id="KW-1185">Reference proteome</keyword>
<evidence type="ECO:0000256" key="7">
    <source>
        <dbReference type="ARBA" id="ARBA00022989"/>
    </source>
</evidence>
<dbReference type="Pfam" id="PF03186">
    <property type="entry name" value="CobD_Cbib"/>
    <property type="match status" value="1"/>
</dbReference>
<dbReference type="GO" id="GO:0005886">
    <property type="term" value="C:plasma membrane"/>
    <property type="evidence" value="ECO:0007669"/>
    <property type="project" value="UniProtKB-SubCell"/>
</dbReference>
<accession>A0A5B9QKY4</accession>
<dbReference type="EMBL" id="CP042914">
    <property type="protein sequence ID" value="QEG38210.1"/>
    <property type="molecule type" value="Genomic_DNA"/>
</dbReference>
<evidence type="ECO:0000313" key="10">
    <source>
        <dbReference type="EMBL" id="QEG38210.1"/>
    </source>
</evidence>
<comment type="subcellular location">
    <subcellularLocation>
        <location evidence="1 9">Cell membrane</location>
        <topology evidence="1 9">Multi-pass membrane protein</topology>
    </subcellularLocation>
</comment>
<evidence type="ECO:0000256" key="9">
    <source>
        <dbReference type="HAMAP-Rule" id="MF_00024"/>
    </source>
</evidence>
<dbReference type="HAMAP" id="MF_00024">
    <property type="entry name" value="CobD_CbiB"/>
    <property type="match status" value="1"/>
</dbReference>